<dbReference type="AlphaFoldDB" id="A0A840QUU7"/>
<proteinExistence type="predicted"/>
<sequence length="57" mass="6603">MKLVVCIIHDNYSKLVEEVLNFKGYRMTELATSGNFSRMEDDFFVVDHTGNVNSKMK</sequence>
<dbReference type="Pfam" id="PF06153">
    <property type="entry name" value="CdAMP_rec"/>
    <property type="match status" value="1"/>
</dbReference>
<evidence type="ECO:0000313" key="1">
    <source>
        <dbReference type="EMBL" id="MBB5175073.1"/>
    </source>
</evidence>
<dbReference type="InterPro" id="IPR010375">
    <property type="entry name" value="CdAMP_rec"/>
</dbReference>
<accession>A0A840QUU7</accession>
<organism evidence="1 2">
    <name type="scientific">Texcoconibacillus texcoconensis</name>
    <dbReference type="NCBI Taxonomy" id="1095777"/>
    <lineage>
        <taxon>Bacteria</taxon>
        <taxon>Bacillati</taxon>
        <taxon>Bacillota</taxon>
        <taxon>Bacilli</taxon>
        <taxon>Bacillales</taxon>
        <taxon>Bacillaceae</taxon>
        <taxon>Texcoconibacillus</taxon>
    </lineage>
</organism>
<protein>
    <submittedName>
        <fullName evidence="1">Uncharacterized protein YaaQ</fullName>
    </submittedName>
</protein>
<keyword evidence="2" id="KW-1185">Reference proteome</keyword>
<dbReference type="Gene3D" id="3.30.70.120">
    <property type="match status" value="1"/>
</dbReference>
<evidence type="ECO:0000313" key="2">
    <source>
        <dbReference type="Proteomes" id="UP000551878"/>
    </source>
</evidence>
<reference evidence="1 2" key="1">
    <citation type="submission" date="2020-08" db="EMBL/GenBank/DDBJ databases">
        <title>Genomic Encyclopedia of Type Strains, Phase IV (KMG-IV): sequencing the most valuable type-strain genomes for metagenomic binning, comparative biology and taxonomic classification.</title>
        <authorList>
            <person name="Goeker M."/>
        </authorList>
    </citation>
    <scope>NUCLEOTIDE SEQUENCE [LARGE SCALE GENOMIC DNA]</scope>
    <source>
        <strain evidence="1 2">DSM 24696</strain>
    </source>
</reference>
<gene>
    <name evidence="1" type="ORF">HNQ41_003299</name>
</gene>
<dbReference type="EMBL" id="JACHHB010000022">
    <property type="protein sequence ID" value="MBB5175073.1"/>
    <property type="molecule type" value="Genomic_DNA"/>
</dbReference>
<dbReference type="Proteomes" id="UP000551878">
    <property type="component" value="Unassembled WGS sequence"/>
</dbReference>
<name>A0A840QUU7_9BACI</name>
<comment type="caution">
    <text evidence="1">The sequence shown here is derived from an EMBL/GenBank/DDBJ whole genome shotgun (WGS) entry which is preliminary data.</text>
</comment>
<dbReference type="InterPro" id="IPR015867">
    <property type="entry name" value="N-reg_PII/ATP_PRibTrfase_C"/>
</dbReference>